<dbReference type="GO" id="GO:0005096">
    <property type="term" value="F:GTPase activator activity"/>
    <property type="evidence" value="ECO:0007669"/>
    <property type="project" value="InterPro"/>
</dbReference>
<dbReference type="PANTHER" id="PTHR46761">
    <property type="entry name" value="RAN GTPASE-ACTIVATING PROTEIN 1"/>
    <property type="match status" value="1"/>
</dbReference>
<dbReference type="Pfam" id="PF13516">
    <property type="entry name" value="LRR_6"/>
    <property type="match status" value="1"/>
</dbReference>
<dbReference type="AlphaFoldDB" id="A0A6F9DN69"/>
<dbReference type="SUPFAM" id="SSF52047">
    <property type="entry name" value="RNI-like"/>
    <property type="match status" value="1"/>
</dbReference>
<dbReference type="Pfam" id="PF00791">
    <property type="entry name" value="ZU5"/>
    <property type="match status" value="1"/>
</dbReference>
<sequence length="521" mass="58677">MSQDALLELSSIVCKLNGIALLTCVFEGDGLKHLCDEISNPQNTTNFLKLSCNDMQLNNFSNVSRCVHNLSQLWLGYCNLDKEGFTLLTSVILYFDHQLTLLTIGGNKIDSEIVPDVAKYVHKTQGLELRKCGMNADDVNIVSSEIKKRVEPMTWLDLSCNNFGDKGAISLADCVNKLQYLVMDGCDITPVGEKALKKANLALTCNIYTGKKEVCEKTLSIDKACDYLHKTQIVGTNGATLAVCGCLLTIPVGACDEDVEISITSNFEKLPMSPIDTENNFVRRLTPLLECKPEGLFFKKPVEITLLANYRNEQNPVSVKIRHKTDGFSWKTLTECFMYQCTQLFTFQTKRFGCFDVVCDIEQYHNLMREKAIILAVSPSEENIVSEIIAHVHYCDNIESKKPAKPNRVYEIPITLRVQDQECRIKLSAENTVVDPVEESFTLKKDSWQFCLTRPGGENWKKGKKKVKLEIIFNNPNQEDIVKNVYVEGRHFAAQPPTHVTNIEAENVHFETTGNVFPMDT</sequence>
<accession>A0A6F9DN69</accession>
<protein>
    <submittedName>
        <fullName evidence="2">Protein NLRC3-like</fullName>
    </submittedName>
</protein>
<name>A0A6F9DN69_9ASCI</name>
<evidence type="ECO:0000259" key="1">
    <source>
        <dbReference type="Pfam" id="PF00791"/>
    </source>
</evidence>
<dbReference type="InterPro" id="IPR000906">
    <property type="entry name" value="ZU5_dom"/>
</dbReference>
<feature type="domain" description="ZU5" evidence="1">
    <location>
        <begin position="231"/>
        <end position="314"/>
    </location>
</feature>
<organism evidence="2">
    <name type="scientific">Phallusia mammillata</name>
    <dbReference type="NCBI Taxonomy" id="59560"/>
    <lineage>
        <taxon>Eukaryota</taxon>
        <taxon>Metazoa</taxon>
        <taxon>Chordata</taxon>
        <taxon>Tunicata</taxon>
        <taxon>Ascidiacea</taxon>
        <taxon>Phlebobranchia</taxon>
        <taxon>Ascidiidae</taxon>
        <taxon>Phallusia</taxon>
    </lineage>
</organism>
<reference evidence="2" key="1">
    <citation type="submission" date="2020-04" db="EMBL/GenBank/DDBJ databases">
        <authorList>
            <person name="Neveu A P."/>
        </authorList>
    </citation>
    <scope>NUCLEOTIDE SEQUENCE</scope>
    <source>
        <tissue evidence="2">Whole embryo</tissue>
    </source>
</reference>
<gene>
    <name evidence="2" type="primary">Nlrc3-005</name>
</gene>
<dbReference type="EMBL" id="LR788493">
    <property type="protein sequence ID" value="CAB3264355.1"/>
    <property type="molecule type" value="mRNA"/>
</dbReference>
<dbReference type="Gene3D" id="2.60.220.30">
    <property type="match status" value="1"/>
</dbReference>
<dbReference type="InterPro" id="IPR032675">
    <property type="entry name" value="LRR_dom_sf"/>
</dbReference>
<dbReference type="InterPro" id="IPR045203">
    <property type="entry name" value="RanGAP1/2"/>
</dbReference>
<proteinExistence type="evidence at transcript level"/>
<dbReference type="InterPro" id="IPR001611">
    <property type="entry name" value="Leu-rich_rpt"/>
</dbReference>
<dbReference type="PANTHER" id="PTHR46761:SF2">
    <property type="entry name" value="RAN GTPASE-ACTIVATING PROTEIN 1"/>
    <property type="match status" value="1"/>
</dbReference>
<dbReference type="Gene3D" id="3.80.10.10">
    <property type="entry name" value="Ribonuclease Inhibitor"/>
    <property type="match status" value="1"/>
</dbReference>
<evidence type="ECO:0000313" key="2">
    <source>
        <dbReference type="EMBL" id="CAB3264355.1"/>
    </source>
</evidence>